<keyword evidence="6" id="KW-0456">Lyase</keyword>
<accession>A0A182M8H7</accession>
<dbReference type="InterPro" id="IPR053934">
    <property type="entry name" value="HTTM_dom"/>
</dbReference>
<dbReference type="GO" id="GO:0019842">
    <property type="term" value="F:vitamin binding"/>
    <property type="evidence" value="ECO:0007669"/>
    <property type="project" value="TreeGrafter"/>
</dbReference>
<keyword evidence="3 8" id="KW-1133">Transmembrane helix</keyword>
<evidence type="ECO:0000256" key="1">
    <source>
        <dbReference type="ARBA" id="ARBA00004127"/>
    </source>
</evidence>
<dbReference type="InterPro" id="IPR011020">
    <property type="entry name" value="HTTM-like"/>
</dbReference>
<evidence type="ECO:0000259" key="9">
    <source>
        <dbReference type="SMART" id="SM00752"/>
    </source>
</evidence>
<keyword evidence="4 8" id="KW-0472">Membrane</keyword>
<sequence length="700" mass="80430">MTTTTEGVWGVPSIGSQTSSSKSTVADDEQDSAFSGFNSFLRNATGHDVRCFTSFDAFVHRCMYRRVDGAALGVARALFGLAMLIDIPEERGGGDLDLRWGEPRDCRFPLIHSMEPTPSLPKMGIIYGLMWLGAAGMMVGYRFRTSAAIFSGTYWYIFLLDKSAWNNHSYLYGLLGTIFLFTDAHRCWSIDAWQNPPAEQTVPYWNYFILKFQFFVLYFVAGLKKLCREWLSGYAMTNLSYHWVFFPFRALLGPKLTDLLIVHWFGCIFDTTVVFFLVYGPTRKLATLFASAFHLMNSRLFHIGMFPWVCLSQLPLYYSFSWPRRILFADAAQPPLKPEHAQENCCHDGKGNPENKRAHNRVRRKWTMVAMLAYCSLQLFLPYSHFLTKGYNNWTNGLYGYSWDMMVHAWDTIMIGIRVVDRQDPARVHYVEPFAFTDNDRWTKHADMAVQFARCIERNIQQEAPKMWTTTTSPGSIGVPARPNVSIYFDIWCSMNGRFQQRIFDPNVDILQAPWSPFAPVDWVLPLLHQFSSLRDTLIRRKTEEVLGWSNHSDVLFIADFPGLTLRNYVGEDLYNVSLTVLQGTVRYDTSQDDDFPKSSTILRTGQSTPLPTGTFHAIETIGGEPSCYMYTYVNRTKELDAIRNGAEVKMHSAMLPLGEEFMHRWENFVRFLQHVGNSLLYELYGVPMPRRLKELVADG</sequence>
<reference evidence="11" key="1">
    <citation type="submission" date="2013-09" db="EMBL/GenBank/DDBJ databases">
        <title>The Genome Sequence of Anopheles culicifacies species A.</title>
        <authorList>
            <consortium name="The Broad Institute Genomics Platform"/>
            <person name="Neafsey D.E."/>
            <person name="Besansky N."/>
            <person name="Howell P."/>
            <person name="Walton C."/>
            <person name="Young S.K."/>
            <person name="Zeng Q."/>
            <person name="Gargeya S."/>
            <person name="Fitzgerald M."/>
            <person name="Haas B."/>
            <person name="Abouelleil A."/>
            <person name="Allen A.W."/>
            <person name="Alvarado L."/>
            <person name="Arachchi H.M."/>
            <person name="Berlin A.M."/>
            <person name="Chapman S.B."/>
            <person name="Gainer-Dewar J."/>
            <person name="Goldberg J."/>
            <person name="Griggs A."/>
            <person name="Gujja S."/>
            <person name="Hansen M."/>
            <person name="Howarth C."/>
            <person name="Imamovic A."/>
            <person name="Ireland A."/>
            <person name="Larimer J."/>
            <person name="McCowan C."/>
            <person name="Murphy C."/>
            <person name="Pearson M."/>
            <person name="Poon T.W."/>
            <person name="Priest M."/>
            <person name="Roberts A."/>
            <person name="Saif S."/>
            <person name="Shea T."/>
            <person name="Sisk P."/>
            <person name="Sykes S."/>
            <person name="Wortman J."/>
            <person name="Nusbaum C."/>
            <person name="Birren B."/>
        </authorList>
    </citation>
    <scope>NUCLEOTIDE SEQUENCE [LARGE SCALE GENOMIC DNA]</scope>
    <source>
        <strain evidence="11">A-37</strain>
    </source>
</reference>
<protein>
    <recommendedName>
        <fullName evidence="9">HTTM-like domain-containing protein</fullName>
    </recommendedName>
</protein>
<dbReference type="GO" id="GO:0012505">
    <property type="term" value="C:endomembrane system"/>
    <property type="evidence" value="ECO:0007669"/>
    <property type="project" value="UniProtKB-SubCell"/>
</dbReference>
<evidence type="ECO:0000256" key="2">
    <source>
        <dbReference type="ARBA" id="ARBA00022692"/>
    </source>
</evidence>
<feature type="transmembrane region" description="Helical" evidence="8">
    <location>
        <begin position="69"/>
        <end position="87"/>
    </location>
</feature>
<feature type="region of interest" description="Disordered" evidence="7">
    <location>
        <begin position="1"/>
        <end position="27"/>
    </location>
</feature>
<feature type="transmembrane region" description="Helical" evidence="8">
    <location>
        <begin position="164"/>
        <end position="184"/>
    </location>
</feature>
<dbReference type="PANTHER" id="PTHR12639:SF6">
    <property type="entry name" value="VITAMIN K-DEPENDENT GAMMA-CARBOXYLASE"/>
    <property type="match status" value="1"/>
</dbReference>
<dbReference type="Proteomes" id="UP000075883">
    <property type="component" value="Unassembled WGS sequence"/>
</dbReference>
<organism evidence="10 11">
    <name type="scientific">Anopheles culicifacies</name>
    <dbReference type="NCBI Taxonomy" id="139723"/>
    <lineage>
        <taxon>Eukaryota</taxon>
        <taxon>Metazoa</taxon>
        <taxon>Ecdysozoa</taxon>
        <taxon>Arthropoda</taxon>
        <taxon>Hexapoda</taxon>
        <taxon>Insecta</taxon>
        <taxon>Pterygota</taxon>
        <taxon>Neoptera</taxon>
        <taxon>Endopterygota</taxon>
        <taxon>Diptera</taxon>
        <taxon>Nematocera</taxon>
        <taxon>Culicoidea</taxon>
        <taxon>Culicidae</taxon>
        <taxon>Anophelinae</taxon>
        <taxon>Anopheles</taxon>
        <taxon>culicifacies species complex</taxon>
    </lineage>
</organism>
<dbReference type="EMBL" id="AXCM01001406">
    <property type="status" value="NOT_ANNOTATED_CDS"/>
    <property type="molecule type" value="Genomic_DNA"/>
</dbReference>
<dbReference type="STRING" id="139723.A0A182M8H7"/>
<feature type="transmembrane region" description="Helical" evidence="8">
    <location>
        <begin position="300"/>
        <end position="318"/>
    </location>
</feature>
<dbReference type="VEuPathDB" id="VectorBase:ACUA012089"/>
<feature type="transmembrane region" description="Helical" evidence="8">
    <location>
        <begin position="124"/>
        <end position="143"/>
    </location>
</feature>
<evidence type="ECO:0000256" key="5">
    <source>
        <dbReference type="ARBA" id="ARBA00023157"/>
    </source>
</evidence>
<evidence type="ECO:0000313" key="10">
    <source>
        <dbReference type="EnsemblMetazoa" id="ACUA012089-PA"/>
    </source>
</evidence>
<keyword evidence="5" id="KW-1015">Disulfide bond</keyword>
<feature type="transmembrane region" description="Helical" evidence="8">
    <location>
        <begin position="259"/>
        <end position="280"/>
    </location>
</feature>
<dbReference type="SMART" id="SM00752">
    <property type="entry name" value="HTTM"/>
    <property type="match status" value="1"/>
</dbReference>
<keyword evidence="2 8" id="KW-0812">Transmembrane</keyword>
<keyword evidence="11" id="KW-1185">Reference proteome</keyword>
<name>A0A182M8H7_9DIPT</name>
<feature type="transmembrane region" description="Helical" evidence="8">
    <location>
        <begin position="204"/>
        <end position="223"/>
    </location>
</feature>
<dbReference type="InterPro" id="IPR007782">
    <property type="entry name" value="VKG_COase"/>
</dbReference>
<dbReference type="PANTHER" id="PTHR12639">
    <property type="entry name" value="VITAMIN K-DEPENDENT GAMMA-CARBOXYLASE"/>
    <property type="match status" value="1"/>
</dbReference>
<dbReference type="EnsemblMetazoa" id="ACUA012089-RA">
    <property type="protein sequence ID" value="ACUA012089-PA"/>
    <property type="gene ID" value="ACUA012089"/>
</dbReference>
<dbReference type="InterPro" id="IPR053935">
    <property type="entry name" value="VKGC_lumenal_dom"/>
</dbReference>
<evidence type="ECO:0000256" key="6">
    <source>
        <dbReference type="ARBA" id="ARBA00023239"/>
    </source>
</evidence>
<comment type="subcellular location">
    <subcellularLocation>
        <location evidence="1">Endomembrane system</location>
        <topology evidence="1">Multi-pass membrane protein</topology>
    </subcellularLocation>
</comment>
<feature type="compositionally biased region" description="Low complexity" evidence="7">
    <location>
        <begin position="13"/>
        <end position="23"/>
    </location>
</feature>
<feature type="domain" description="HTTM-like" evidence="9">
    <location>
        <begin position="64"/>
        <end position="322"/>
    </location>
</feature>
<evidence type="ECO:0000313" key="11">
    <source>
        <dbReference type="Proteomes" id="UP000075883"/>
    </source>
</evidence>
<dbReference type="GO" id="GO:0008488">
    <property type="term" value="F:gamma-glutamyl carboxylase activity"/>
    <property type="evidence" value="ECO:0007669"/>
    <property type="project" value="InterPro"/>
</dbReference>
<reference evidence="10" key="2">
    <citation type="submission" date="2020-05" db="UniProtKB">
        <authorList>
            <consortium name="EnsemblMetazoa"/>
        </authorList>
    </citation>
    <scope>IDENTIFICATION</scope>
    <source>
        <strain evidence="10">A-37</strain>
    </source>
</reference>
<dbReference type="AlphaFoldDB" id="A0A182M8H7"/>
<evidence type="ECO:0000256" key="4">
    <source>
        <dbReference type="ARBA" id="ARBA00023136"/>
    </source>
</evidence>
<proteinExistence type="predicted"/>
<dbReference type="Pfam" id="PF05090">
    <property type="entry name" value="HTTM"/>
    <property type="match status" value="1"/>
</dbReference>
<evidence type="ECO:0000256" key="8">
    <source>
        <dbReference type="SAM" id="Phobius"/>
    </source>
</evidence>
<evidence type="ECO:0000256" key="3">
    <source>
        <dbReference type="ARBA" id="ARBA00022989"/>
    </source>
</evidence>
<dbReference type="Pfam" id="PF22777">
    <property type="entry name" value="VKGC_lumenal_dom"/>
    <property type="match status" value="1"/>
</dbReference>
<evidence type="ECO:0000256" key="7">
    <source>
        <dbReference type="SAM" id="MobiDB-lite"/>
    </source>
</evidence>